<feature type="region of interest" description="Disordered" evidence="1">
    <location>
        <begin position="144"/>
        <end position="168"/>
    </location>
</feature>
<protein>
    <submittedName>
        <fullName evidence="2">Uncharacterized protein</fullName>
    </submittedName>
</protein>
<feature type="region of interest" description="Disordered" evidence="1">
    <location>
        <begin position="218"/>
        <end position="247"/>
    </location>
</feature>
<gene>
    <name evidence="2" type="ORF">g.3683</name>
</gene>
<sequence length="247" mass="28003">EEADKPSWSLTLVADSQQVMPVSLREDTTRFDHLRELKSKWEEEGKDLTQCQQLRQEFIDQTAEAEEDRSEEIMFHLKPNKVVELTLLHGRRPSLHSQSESLPSDLKRCSSGLYENLGGAEDGLSEISLCSQFSDFSPLSTLRVSQPAQSSTPVSGEQQVETSTSEEKIEIDHRDMLVQQAGIHQALTNMRTTNMERLLEMFEQTALQRTQLIGKIKAAREEASKKEKEKAKSKKSQDKSPDKGKDK</sequence>
<dbReference type="EMBL" id="GEBQ01031019">
    <property type="protein sequence ID" value="JAT08958.1"/>
    <property type="molecule type" value="Transcribed_RNA"/>
</dbReference>
<proteinExistence type="predicted"/>
<dbReference type="AlphaFoldDB" id="A0A1B6KBX9"/>
<feature type="compositionally biased region" description="Polar residues" evidence="1">
    <location>
        <begin position="144"/>
        <end position="163"/>
    </location>
</feature>
<evidence type="ECO:0000313" key="2">
    <source>
        <dbReference type="EMBL" id="JAT08958.1"/>
    </source>
</evidence>
<evidence type="ECO:0000256" key="1">
    <source>
        <dbReference type="SAM" id="MobiDB-lite"/>
    </source>
</evidence>
<accession>A0A1B6KBX9</accession>
<reference evidence="2" key="1">
    <citation type="submission" date="2015-11" db="EMBL/GenBank/DDBJ databases">
        <title>De novo transcriptome assembly of four potential Pierce s Disease insect vectors from Arizona vineyards.</title>
        <authorList>
            <person name="Tassone E.E."/>
        </authorList>
    </citation>
    <scope>NUCLEOTIDE SEQUENCE</scope>
</reference>
<feature type="non-terminal residue" evidence="2">
    <location>
        <position position="1"/>
    </location>
</feature>
<feature type="non-terminal residue" evidence="2">
    <location>
        <position position="247"/>
    </location>
</feature>
<name>A0A1B6KBX9_9HEMI</name>
<organism evidence="2">
    <name type="scientific">Graphocephala atropunctata</name>
    <dbReference type="NCBI Taxonomy" id="36148"/>
    <lineage>
        <taxon>Eukaryota</taxon>
        <taxon>Metazoa</taxon>
        <taxon>Ecdysozoa</taxon>
        <taxon>Arthropoda</taxon>
        <taxon>Hexapoda</taxon>
        <taxon>Insecta</taxon>
        <taxon>Pterygota</taxon>
        <taxon>Neoptera</taxon>
        <taxon>Paraneoptera</taxon>
        <taxon>Hemiptera</taxon>
        <taxon>Auchenorrhyncha</taxon>
        <taxon>Membracoidea</taxon>
        <taxon>Cicadellidae</taxon>
        <taxon>Cicadellinae</taxon>
        <taxon>Cicadellini</taxon>
        <taxon>Graphocephala</taxon>
    </lineage>
</organism>